<geneLocation type="plasmid" evidence="2 3">
    <name>pSLG231</name>
</geneLocation>
<dbReference type="KEGG" id="sdz:Asd1617_06259"/>
<dbReference type="AlphaFoldDB" id="A0A0A7A538"/>
<dbReference type="EMBL" id="CP006737">
    <property type="protein sequence ID" value="AHA69086.1"/>
    <property type="molecule type" value="Genomic_DNA"/>
</dbReference>
<protein>
    <submittedName>
        <fullName evidence="2">Transposase</fullName>
    </submittedName>
</protein>
<proteinExistence type="predicted"/>
<gene>
    <name evidence="2" type="ORF">Asd1617_06259</name>
</gene>
<name>A0A0A7A538_SHIDY</name>
<dbReference type="Proteomes" id="UP000031647">
    <property type="component" value="Plasmid pSLG231"/>
</dbReference>
<sequence>MLRAQLAQRMKTSGNKPNKRRRRCDEAADAEVLARILDIISGLLVLGPEKRRRRTTQEKIAIVQQSFEPGMTVSDD</sequence>
<evidence type="ECO:0000313" key="2">
    <source>
        <dbReference type="EMBL" id="AHA69086.1"/>
    </source>
</evidence>
<organism evidence="2 3">
    <name type="scientific">Shigella dysenteriae 1617</name>
    <dbReference type="NCBI Taxonomy" id="754093"/>
    <lineage>
        <taxon>Bacteria</taxon>
        <taxon>Pseudomonadati</taxon>
        <taxon>Pseudomonadota</taxon>
        <taxon>Gammaproteobacteria</taxon>
        <taxon>Enterobacterales</taxon>
        <taxon>Enterobacteriaceae</taxon>
        <taxon>Shigella</taxon>
    </lineage>
</organism>
<evidence type="ECO:0000313" key="3">
    <source>
        <dbReference type="Proteomes" id="UP000031647"/>
    </source>
</evidence>
<accession>A0A0A7A538</accession>
<reference evidence="2 3" key="1">
    <citation type="submission" date="2013-09" db="EMBL/GenBank/DDBJ databases">
        <title>Comparative genomics of Sd1617 to representative strains in evaluating its pathogenesis.</title>
        <authorList>
            <person name="Aksomboon Vongsawan A."/>
            <person name="Kapatral V."/>
            <person name="Vaisvil B."/>
            <person name="Serichantalergs O."/>
            <person name="Hale T.L."/>
            <person name="Mason C.J."/>
        </authorList>
    </citation>
    <scope>NUCLEOTIDE SEQUENCE [LARGE SCALE GENOMIC DNA]</scope>
    <source>
        <strain evidence="2 3">1617</strain>
        <plasmid evidence="2 3">pSLG231</plasmid>
    </source>
</reference>
<keyword evidence="2" id="KW-0614">Plasmid</keyword>
<feature type="region of interest" description="Disordered" evidence="1">
    <location>
        <begin position="1"/>
        <end position="23"/>
    </location>
</feature>
<dbReference type="PATRIC" id="fig|754093.4.peg.6132"/>
<evidence type="ECO:0000256" key="1">
    <source>
        <dbReference type="SAM" id="MobiDB-lite"/>
    </source>
</evidence>
<dbReference type="HOGENOM" id="CLU_2652472_0_0_6"/>